<evidence type="ECO:0000259" key="1">
    <source>
        <dbReference type="Pfam" id="PF07969"/>
    </source>
</evidence>
<dbReference type="Gene3D" id="3.10.310.70">
    <property type="match status" value="1"/>
</dbReference>
<dbReference type="InterPro" id="IPR033932">
    <property type="entry name" value="YtcJ-like"/>
</dbReference>
<dbReference type="SUPFAM" id="SSF51338">
    <property type="entry name" value="Composite domain of metallo-dependent hydrolases"/>
    <property type="match status" value="1"/>
</dbReference>
<evidence type="ECO:0000313" key="2">
    <source>
        <dbReference type="EMBL" id="UOB20865.1"/>
    </source>
</evidence>
<feature type="domain" description="Amidohydrolase 3" evidence="1">
    <location>
        <begin position="46"/>
        <end position="514"/>
    </location>
</feature>
<gene>
    <name evidence="2" type="ORF">MRZ06_01900</name>
</gene>
<dbReference type="Gene3D" id="2.30.40.10">
    <property type="entry name" value="Urease, subunit C, domain 1"/>
    <property type="match status" value="1"/>
</dbReference>
<dbReference type="Pfam" id="PF07969">
    <property type="entry name" value="Amidohydro_3"/>
    <property type="match status" value="1"/>
</dbReference>
<dbReference type="PANTHER" id="PTHR22642">
    <property type="entry name" value="IMIDAZOLONEPROPIONASE"/>
    <property type="match status" value="1"/>
</dbReference>
<dbReference type="InterPro" id="IPR032466">
    <property type="entry name" value="Metal_Hydrolase"/>
</dbReference>
<name>A0ABY3ZWX4_9STAP</name>
<dbReference type="PANTHER" id="PTHR22642:SF2">
    <property type="entry name" value="PROTEIN LONG AFTER FAR-RED 3"/>
    <property type="match status" value="1"/>
</dbReference>
<dbReference type="Proteomes" id="UP000830343">
    <property type="component" value="Chromosome"/>
</dbReference>
<dbReference type="RefSeq" id="WP_243366141.1">
    <property type="nucleotide sequence ID" value="NZ_CP094348.1"/>
</dbReference>
<reference evidence="2" key="2">
    <citation type="submission" date="2022-04" db="EMBL/GenBank/DDBJ databases">
        <title>Antimicrobial genetic elements in methicillin-resistant Macrococcus armenti.</title>
        <authorList>
            <person name="Keller J.E."/>
            <person name="Schwendener S."/>
            <person name="Pantucek R."/>
            <person name="Perreten V."/>
        </authorList>
    </citation>
    <scope>NUCLEOTIDE SEQUENCE</scope>
    <source>
        <strain evidence="2">CCM 2609</strain>
    </source>
</reference>
<reference evidence="2" key="1">
    <citation type="submission" date="2022-03" db="EMBL/GenBank/DDBJ databases">
        <authorList>
            <person name="Vrbovska V."/>
            <person name="Kovarovic V."/>
            <person name="Botka T."/>
            <person name="Pantucek R."/>
        </authorList>
    </citation>
    <scope>NUCLEOTIDE SEQUENCE</scope>
    <source>
        <strain evidence="2">CCM 2609</strain>
    </source>
</reference>
<dbReference type="InterPro" id="IPR011059">
    <property type="entry name" value="Metal-dep_hydrolase_composite"/>
</dbReference>
<organism evidence="2 3">
    <name type="scientific">Macrococcus armenti</name>
    <dbReference type="NCBI Taxonomy" id="2875764"/>
    <lineage>
        <taxon>Bacteria</taxon>
        <taxon>Bacillati</taxon>
        <taxon>Bacillota</taxon>
        <taxon>Bacilli</taxon>
        <taxon>Bacillales</taxon>
        <taxon>Staphylococcaceae</taxon>
        <taxon>Macrococcus</taxon>
    </lineage>
</organism>
<keyword evidence="3" id="KW-1185">Reference proteome</keyword>
<accession>A0ABY3ZWX4</accession>
<dbReference type="SUPFAM" id="SSF51556">
    <property type="entry name" value="Metallo-dependent hydrolases"/>
    <property type="match status" value="1"/>
</dbReference>
<protein>
    <submittedName>
        <fullName evidence="2">Amidohydrolase</fullName>
    </submittedName>
</protein>
<dbReference type="Gene3D" id="3.20.20.140">
    <property type="entry name" value="Metal-dependent hydrolases"/>
    <property type="match status" value="1"/>
</dbReference>
<sequence length="518" mass="58350">MKTLIYNGTIYSMRTERETFDAIVITENKISECINGEVNPALYDHVIDLKGAVLFPGFVDTHTHLVGTGMALTSISFKGETLAQSVLDVICEATKAMDDDQFLICEGLDDNKLDRKLTLNDIERVTHKKVIIKRVCRHAALVSRAVFNHFNITDDVRDIDGGKYEREDGKLNGWVHDNAMEVILSVASKTDESTITQAVDKAVTAFRSVGLTGVHTEDLAYYDDFKDVLQAYKNVIHNQNPFRLNILRHTDVIEEVLDTDFEYNEYFRPDAMKFYADGALGGRTALMREPYTDDPSTSGLAIYTKSELEAKVKYAREHDIPIAVHMIGDKAVEMVLDAIESYPIKDGRDRLIHVSFLSEDLISRMKQLPVICDIQPMFVASDFPWALARVGHERVRYSYPWRSLLSAGIICGGGSDSPIETYNPMYGIYAAVARQSPDDTQGYNMEEALSVYDAIRLYTTEAAKVARNEDTYGTIEVGKYADFTILKQDPFKVKIEKLYEIETSCTMIDGKIVYQCEG</sequence>
<dbReference type="CDD" id="cd01300">
    <property type="entry name" value="YtcJ_like"/>
    <property type="match status" value="1"/>
</dbReference>
<proteinExistence type="predicted"/>
<dbReference type="EMBL" id="CP094348">
    <property type="protein sequence ID" value="UOB20865.1"/>
    <property type="molecule type" value="Genomic_DNA"/>
</dbReference>
<dbReference type="InterPro" id="IPR013108">
    <property type="entry name" value="Amidohydro_3"/>
</dbReference>
<evidence type="ECO:0000313" key="3">
    <source>
        <dbReference type="Proteomes" id="UP000830343"/>
    </source>
</evidence>